<sequence>MARHHKYFEGGAAEVSTRKPNGSASRKKLNSPLECLLTRAGKSAMLKVYSDFFPLVVRMLELVPEGEVCKWKLCIHYPLRIIWIIYNFYLCFAFSHKYSDHLSSHHMVPHTPLKTRLRKARTEHLVEEVVASECALHPMDPEVQAARGEAFRQVKYSSLDCVVNREVQDFVYGHDYVWDTEAHFDGYFAEVKGK</sequence>
<evidence type="ECO:0000313" key="1">
    <source>
        <dbReference type="EMBL" id="KAJ7327962.1"/>
    </source>
</evidence>
<dbReference type="AlphaFoldDB" id="A0AAD6ZL10"/>
<keyword evidence="2" id="KW-1185">Reference proteome</keyword>
<name>A0AAD6ZL10_9AGAR</name>
<protein>
    <submittedName>
        <fullName evidence="1">Uncharacterized protein</fullName>
    </submittedName>
</protein>
<accession>A0AAD6ZL10</accession>
<organism evidence="1 2">
    <name type="scientific">Mycena albidolilacea</name>
    <dbReference type="NCBI Taxonomy" id="1033008"/>
    <lineage>
        <taxon>Eukaryota</taxon>
        <taxon>Fungi</taxon>
        <taxon>Dikarya</taxon>
        <taxon>Basidiomycota</taxon>
        <taxon>Agaricomycotina</taxon>
        <taxon>Agaricomycetes</taxon>
        <taxon>Agaricomycetidae</taxon>
        <taxon>Agaricales</taxon>
        <taxon>Marasmiineae</taxon>
        <taxon>Mycenaceae</taxon>
        <taxon>Mycena</taxon>
    </lineage>
</organism>
<comment type="caution">
    <text evidence="1">The sequence shown here is derived from an EMBL/GenBank/DDBJ whole genome shotgun (WGS) entry which is preliminary data.</text>
</comment>
<gene>
    <name evidence="1" type="ORF">DFH08DRAFT_816125</name>
</gene>
<dbReference type="Proteomes" id="UP001218218">
    <property type="component" value="Unassembled WGS sequence"/>
</dbReference>
<proteinExistence type="predicted"/>
<reference evidence="1" key="1">
    <citation type="submission" date="2023-03" db="EMBL/GenBank/DDBJ databases">
        <title>Massive genome expansion in bonnet fungi (Mycena s.s.) driven by repeated elements and novel gene families across ecological guilds.</title>
        <authorList>
            <consortium name="Lawrence Berkeley National Laboratory"/>
            <person name="Harder C.B."/>
            <person name="Miyauchi S."/>
            <person name="Viragh M."/>
            <person name="Kuo A."/>
            <person name="Thoen E."/>
            <person name="Andreopoulos B."/>
            <person name="Lu D."/>
            <person name="Skrede I."/>
            <person name="Drula E."/>
            <person name="Henrissat B."/>
            <person name="Morin E."/>
            <person name="Kohler A."/>
            <person name="Barry K."/>
            <person name="LaButti K."/>
            <person name="Morin E."/>
            <person name="Salamov A."/>
            <person name="Lipzen A."/>
            <person name="Mereny Z."/>
            <person name="Hegedus B."/>
            <person name="Baldrian P."/>
            <person name="Stursova M."/>
            <person name="Weitz H."/>
            <person name="Taylor A."/>
            <person name="Grigoriev I.V."/>
            <person name="Nagy L.G."/>
            <person name="Martin F."/>
            <person name="Kauserud H."/>
        </authorList>
    </citation>
    <scope>NUCLEOTIDE SEQUENCE</scope>
    <source>
        <strain evidence="1">CBHHK002</strain>
    </source>
</reference>
<evidence type="ECO:0000313" key="2">
    <source>
        <dbReference type="Proteomes" id="UP001218218"/>
    </source>
</evidence>
<dbReference type="EMBL" id="JARIHO010000040">
    <property type="protein sequence ID" value="KAJ7327962.1"/>
    <property type="molecule type" value="Genomic_DNA"/>
</dbReference>